<dbReference type="AlphaFoldDB" id="A0A8H7E2C8"/>
<dbReference type="PANTHER" id="PTHR10073:SF47">
    <property type="entry name" value="DNA MISMATCH REPAIR PROTEIN MLH3"/>
    <property type="match status" value="1"/>
</dbReference>
<dbReference type="GO" id="GO:0140664">
    <property type="term" value="F:ATP-dependent DNA damage sensor activity"/>
    <property type="evidence" value="ECO:0007669"/>
    <property type="project" value="InterPro"/>
</dbReference>
<dbReference type="Pfam" id="PF13589">
    <property type="entry name" value="HATPase_c_3"/>
    <property type="match status" value="1"/>
</dbReference>
<evidence type="ECO:0000256" key="1">
    <source>
        <dbReference type="ARBA" id="ARBA00006082"/>
    </source>
</evidence>
<comment type="caution">
    <text evidence="2">The sequence shown here is derived from an EMBL/GenBank/DDBJ whole genome shotgun (WGS) entry which is preliminary data.</text>
</comment>
<proteinExistence type="inferred from homology"/>
<protein>
    <recommendedName>
        <fullName evidence="4">Histidine kinase/HSP90-like ATPase domain-containing protein</fullName>
    </recommendedName>
</protein>
<accession>A0A8H7E2C8</accession>
<dbReference type="InterPro" id="IPR038973">
    <property type="entry name" value="MutL/Mlh/Pms-like"/>
</dbReference>
<keyword evidence="3" id="KW-1185">Reference proteome</keyword>
<evidence type="ECO:0008006" key="4">
    <source>
        <dbReference type="Google" id="ProtNLM"/>
    </source>
</evidence>
<dbReference type="PANTHER" id="PTHR10073">
    <property type="entry name" value="DNA MISMATCH REPAIR PROTEIN MLH, PMS, MUTL"/>
    <property type="match status" value="1"/>
</dbReference>
<dbReference type="GO" id="GO:0032300">
    <property type="term" value="C:mismatch repair complex"/>
    <property type="evidence" value="ECO:0007669"/>
    <property type="project" value="InterPro"/>
</dbReference>
<evidence type="ECO:0000313" key="2">
    <source>
        <dbReference type="EMBL" id="KAF7503951.1"/>
    </source>
</evidence>
<comment type="similarity">
    <text evidence="1">Belongs to the DNA mismatch repair MutL/HexB family.</text>
</comment>
<sequence>MASTGSSIRLLPVEAQLQLKSSVALNSLNDVVVGLVKNALDAQAQRIYVGLDYLRGNCCVEDDGVGIPAAEFEVGGGLGLMHCEENLVPEKI</sequence>
<dbReference type="InterPro" id="IPR036890">
    <property type="entry name" value="HATPase_C_sf"/>
</dbReference>
<gene>
    <name evidence="2" type="ORF">GJ744_002976</name>
</gene>
<dbReference type="GO" id="GO:0016887">
    <property type="term" value="F:ATP hydrolysis activity"/>
    <property type="evidence" value="ECO:0007669"/>
    <property type="project" value="InterPro"/>
</dbReference>
<reference evidence="2" key="1">
    <citation type="submission" date="2020-02" db="EMBL/GenBank/DDBJ databases">
        <authorList>
            <person name="Palmer J.M."/>
        </authorList>
    </citation>
    <scope>NUCLEOTIDE SEQUENCE</scope>
    <source>
        <strain evidence="2">EPUS1.4</strain>
        <tissue evidence="2">Thallus</tissue>
    </source>
</reference>
<dbReference type="EMBL" id="JAACFV010000155">
    <property type="protein sequence ID" value="KAF7503951.1"/>
    <property type="molecule type" value="Genomic_DNA"/>
</dbReference>
<dbReference type="OrthoDB" id="429932at2759"/>
<organism evidence="2 3">
    <name type="scientific">Endocarpon pusillum</name>
    <dbReference type="NCBI Taxonomy" id="364733"/>
    <lineage>
        <taxon>Eukaryota</taxon>
        <taxon>Fungi</taxon>
        <taxon>Dikarya</taxon>
        <taxon>Ascomycota</taxon>
        <taxon>Pezizomycotina</taxon>
        <taxon>Eurotiomycetes</taxon>
        <taxon>Chaetothyriomycetidae</taxon>
        <taxon>Verrucariales</taxon>
        <taxon>Verrucariaceae</taxon>
        <taxon>Endocarpon</taxon>
    </lineage>
</organism>
<dbReference type="Gene3D" id="3.30.565.10">
    <property type="entry name" value="Histidine kinase-like ATPase, C-terminal domain"/>
    <property type="match status" value="1"/>
</dbReference>
<dbReference type="SUPFAM" id="SSF55874">
    <property type="entry name" value="ATPase domain of HSP90 chaperone/DNA topoisomerase II/histidine kinase"/>
    <property type="match status" value="1"/>
</dbReference>
<dbReference type="Proteomes" id="UP000606974">
    <property type="component" value="Unassembled WGS sequence"/>
</dbReference>
<evidence type="ECO:0000313" key="3">
    <source>
        <dbReference type="Proteomes" id="UP000606974"/>
    </source>
</evidence>
<dbReference type="GO" id="GO:0006298">
    <property type="term" value="P:mismatch repair"/>
    <property type="evidence" value="ECO:0007669"/>
    <property type="project" value="InterPro"/>
</dbReference>
<name>A0A8H7E2C8_9EURO</name>